<reference evidence="1" key="1">
    <citation type="submission" date="2023-03" db="EMBL/GenBank/DDBJ databases">
        <title>Massive genome expansion in bonnet fungi (Mycena s.s.) driven by repeated elements and novel gene families across ecological guilds.</title>
        <authorList>
            <consortium name="Lawrence Berkeley National Laboratory"/>
            <person name="Harder C.B."/>
            <person name="Miyauchi S."/>
            <person name="Viragh M."/>
            <person name="Kuo A."/>
            <person name="Thoen E."/>
            <person name="Andreopoulos B."/>
            <person name="Lu D."/>
            <person name="Skrede I."/>
            <person name="Drula E."/>
            <person name="Henrissat B."/>
            <person name="Morin E."/>
            <person name="Kohler A."/>
            <person name="Barry K."/>
            <person name="LaButti K."/>
            <person name="Morin E."/>
            <person name="Salamov A."/>
            <person name="Lipzen A."/>
            <person name="Mereny Z."/>
            <person name="Hegedus B."/>
            <person name="Baldrian P."/>
            <person name="Stursova M."/>
            <person name="Weitz H."/>
            <person name="Taylor A."/>
            <person name="Grigoriev I.V."/>
            <person name="Nagy L.G."/>
            <person name="Martin F."/>
            <person name="Kauserud H."/>
        </authorList>
    </citation>
    <scope>NUCLEOTIDE SEQUENCE</scope>
    <source>
        <strain evidence="1">CBHHK200</strain>
    </source>
</reference>
<organism evidence="1 2">
    <name type="scientific">Mycena alexandri</name>
    <dbReference type="NCBI Taxonomy" id="1745969"/>
    <lineage>
        <taxon>Eukaryota</taxon>
        <taxon>Fungi</taxon>
        <taxon>Dikarya</taxon>
        <taxon>Basidiomycota</taxon>
        <taxon>Agaricomycotina</taxon>
        <taxon>Agaricomycetes</taxon>
        <taxon>Agaricomycetidae</taxon>
        <taxon>Agaricales</taxon>
        <taxon>Marasmiineae</taxon>
        <taxon>Mycenaceae</taxon>
        <taxon>Mycena</taxon>
    </lineage>
</organism>
<protein>
    <submittedName>
        <fullName evidence="1">Uncharacterized protein</fullName>
    </submittedName>
</protein>
<dbReference type="Proteomes" id="UP001218188">
    <property type="component" value="Unassembled WGS sequence"/>
</dbReference>
<dbReference type="EMBL" id="JARJCM010000024">
    <property type="protein sequence ID" value="KAJ7040009.1"/>
    <property type="molecule type" value="Genomic_DNA"/>
</dbReference>
<proteinExistence type="predicted"/>
<gene>
    <name evidence="1" type="ORF">C8F04DRAFT_1178361</name>
</gene>
<evidence type="ECO:0000313" key="2">
    <source>
        <dbReference type="Proteomes" id="UP001218188"/>
    </source>
</evidence>
<comment type="caution">
    <text evidence="1">The sequence shown here is derived from an EMBL/GenBank/DDBJ whole genome shotgun (WGS) entry which is preliminary data.</text>
</comment>
<sequence>MGGSLPLSCTAMANRWATTNGQPVDHISINSLASCRCFRLELVNVGFRLKVFQPYAAKTIVVPLVHLGTQRVWQYTPYHRDVVAQGPRFYRDLNAQAEYGKPRVWAKFRALVIQAFPVDLLVRGPSQIPSFGQAFGTIWMPVFTYLLTPKGEKDFMWLAKLCAAKSTYSYTELCIAALSYKYSTHSGVAGVGFRTDSEPEPNLF</sequence>
<dbReference type="AlphaFoldDB" id="A0AAD6T578"/>
<accession>A0AAD6T578</accession>
<name>A0AAD6T578_9AGAR</name>
<evidence type="ECO:0000313" key="1">
    <source>
        <dbReference type="EMBL" id="KAJ7040009.1"/>
    </source>
</evidence>
<keyword evidence="2" id="KW-1185">Reference proteome</keyword>